<keyword evidence="1" id="KW-0472">Membrane</keyword>
<dbReference type="EMBL" id="WWEQ01000021">
    <property type="protein sequence ID" value="MYM19628.1"/>
    <property type="molecule type" value="Genomic_DNA"/>
</dbReference>
<dbReference type="Proteomes" id="UP000469215">
    <property type="component" value="Unassembled WGS sequence"/>
</dbReference>
<keyword evidence="1" id="KW-1133">Transmembrane helix</keyword>
<feature type="transmembrane region" description="Helical" evidence="1">
    <location>
        <begin position="39"/>
        <end position="67"/>
    </location>
</feature>
<keyword evidence="4" id="KW-1185">Reference proteome</keyword>
<feature type="chain" id="PRO_5039653488" description="ComEC/Rec2-related protein domain-containing protein" evidence="2">
    <location>
        <begin position="23"/>
        <end position="94"/>
    </location>
</feature>
<organism evidence="3 4">
    <name type="scientific">Brevibacterium rongguiense</name>
    <dbReference type="NCBI Taxonomy" id="2695267"/>
    <lineage>
        <taxon>Bacteria</taxon>
        <taxon>Bacillati</taxon>
        <taxon>Actinomycetota</taxon>
        <taxon>Actinomycetes</taxon>
        <taxon>Micrococcales</taxon>
        <taxon>Brevibacteriaceae</taxon>
        <taxon>Brevibacterium</taxon>
    </lineage>
</organism>
<keyword evidence="2" id="KW-0732">Signal</keyword>
<dbReference type="RefSeq" id="WP_202410884.1">
    <property type="nucleotide sequence ID" value="NZ_WWEQ01000021.1"/>
</dbReference>
<reference evidence="3 4" key="1">
    <citation type="submission" date="2020-01" db="EMBL/GenBank/DDBJ databases">
        <authorList>
            <person name="Deng T."/>
        </authorList>
    </citation>
    <scope>NUCLEOTIDE SEQUENCE [LARGE SCALE GENOMIC DNA]</scope>
    <source>
        <strain evidence="3 4">5221</strain>
    </source>
</reference>
<evidence type="ECO:0000313" key="4">
    <source>
        <dbReference type="Proteomes" id="UP000469215"/>
    </source>
</evidence>
<dbReference type="AlphaFoldDB" id="A0A6N9H6E6"/>
<sequence>MVGRIVLCSAAHAALTAALAVAAPALAEAAWRGDAAAAAVLGFGALVVAAGLRVHLSAVCLLGCALLRPVSPRAARRAAAWAVALSPRLLRVAA</sequence>
<gene>
    <name evidence="3" type="ORF">GSY69_06505</name>
</gene>
<evidence type="ECO:0000313" key="3">
    <source>
        <dbReference type="EMBL" id="MYM19628.1"/>
    </source>
</evidence>
<proteinExistence type="predicted"/>
<evidence type="ECO:0008006" key="5">
    <source>
        <dbReference type="Google" id="ProtNLM"/>
    </source>
</evidence>
<evidence type="ECO:0000256" key="2">
    <source>
        <dbReference type="SAM" id="SignalP"/>
    </source>
</evidence>
<accession>A0A6N9H6E6</accession>
<evidence type="ECO:0000256" key="1">
    <source>
        <dbReference type="SAM" id="Phobius"/>
    </source>
</evidence>
<feature type="signal peptide" evidence="2">
    <location>
        <begin position="1"/>
        <end position="22"/>
    </location>
</feature>
<keyword evidence="1" id="KW-0812">Transmembrane</keyword>
<comment type="caution">
    <text evidence="3">The sequence shown here is derived from an EMBL/GenBank/DDBJ whole genome shotgun (WGS) entry which is preliminary data.</text>
</comment>
<name>A0A6N9H6E6_9MICO</name>
<protein>
    <recommendedName>
        <fullName evidence="5">ComEC/Rec2-related protein domain-containing protein</fullName>
    </recommendedName>
</protein>
<feature type="non-terminal residue" evidence="3">
    <location>
        <position position="94"/>
    </location>
</feature>